<evidence type="ECO:0000313" key="7">
    <source>
        <dbReference type="Proteomes" id="UP001519342"/>
    </source>
</evidence>
<feature type="domain" description="Pseudouridine synthase RsuA/RluA-like" evidence="5">
    <location>
        <begin position="91"/>
        <end position="241"/>
    </location>
</feature>
<dbReference type="CDD" id="cd02869">
    <property type="entry name" value="PseudoU_synth_RluA_like"/>
    <property type="match status" value="1"/>
</dbReference>
<dbReference type="NCBIfam" id="TIGR00005">
    <property type="entry name" value="rluA_subfam"/>
    <property type="match status" value="1"/>
</dbReference>
<keyword evidence="7" id="KW-1185">Reference proteome</keyword>
<organism evidence="6 7">
    <name type="scientific">Sedimentibacter acidaminivorans</name>
    <dbReference type="NCBI Taxonomy" id="913099"/>
    <lineage>
        <taxon>Bacteria</taxon>
        <taxon>Bacillati</taxon>
        <taxon>Bacillota</taxon>
        <taxon>Tissierellia</taxon>
        <taxon>Sedimentibacter</taxon>
    </lineage>
</organism>
<dbReference type="Proteomes" id="UP001519342">
    <property type="component" value="Unassembled WGS sequence"/>
</dbReference>
<dbReference type="PANTHER" id="PTHR21600:SF44">
    <property type="entry name" value="RIBOSOMAL LARGE SUBUNIT PSEUDOURIDINE SYNTHASE D"/>
    <property type="match status" value="1"/>
</dbReference>
<evidence type="ECO:0000256" key="2">
    <source>
        <dbReference type="ARBA" id="ARBA00010876"/>
    </source>
</evidence>
<dbReference type="PROSITE" id="PS01129">
    <property type="entry name" value="PSI_RLU"/>
    <property type="match status" value="1"/>
</dbReference>
<comment type="similarity">
    <text evidence="2 4">Belongs to the pseudouridine synthase RluA family.</text>
</comment>
<comment type="function">
    <text evidence="4">Responsible for synthesis of pseudouridine from uracil.</text>
</comment>
<gene>
    <name evidence="6" type="ORF">J2Z76_001552</name>
</gene>
<dbReference type="InterPro" id="IPR020103">
    <property type="entry name" value="PsdUridine_synth_cat_dom_sf"/>
</dbReference>
<comment type="caution">
    <text evidence="6">The sequence shown here is derived from an EMBL/GenBank/DDBJ whole genome shotgun (WGS) entry which is preliminary data.</text>
</comment>
<dbReference type="PANTHER" id="PTHR21600">
    <property type="entry name" value="MITOCHONDRIAL RNA PSEUDOURIDINE SYNTHASE"/>
    <property type="match status" value="1"/>
</dbReference>
<protein>
    <recommendedName>
        <fullName evidence="4">Pseudouridine synthase</fullName>
        <ecNumber evidence="4">5.4.99.-</ecNumber>
    </recommendedName>
</protein>
<evidence type="ECO:0000313" key="6">
    <source>
        <dbReference type="EMBL" id="MBP1925691.1"/>
    </source>
</evidence>
<comment type="catalytic activity">
    <reaction evidence="1 4">
        <text>a uridine in RNA = a pseudouridine in RNA</text>
        <dbReference type="Rhea" id="RHEA:48348"/>
        <dbReference type="Rhea" id="RHEA-COMP:12068"/>
        <dbReference type="Rhea" id="RHEA-COMP:12069"/>
        <dbReference type="ChEBI" id="CHEBI:65314"/>
        <dbReference type="ChEBI" id="CHEBI:65315"/>
    </reaction>
</comment>
<dbReference type="InterPro" id="IPR050188">
    <property type="entry name" value="RluA_PseudoU_synthase"/>
</dbReference>
<dbReference type="EC" id="5.4.99.-" evidence="4"/>
<sequence>MINNNNDNIINYTIQENDRTVKKIMTENLKFSKRLSKKLELAGKILLNEKPSKLNKSVFKGDVLSLEFNDEEDEYNAVNIPIEIIYEDSDMLIINKPPYIVVHPTKSHQDNTIANGVAYYFKQKGIRKKVRFVNRLDMNTSGIVIIAKNPYIHNELANQMKLNTVEKYYYAIVEGLIKEDKGTINEPIGRLNAEDIIRVVDPSGKECITHYEVKGRFKDKTLVKLKLETGRTHQIRVHMKHIGHPVLGDTLYGSESKEIKRQSLHCYEMIFVHPTTGKNMTIKCELPDDMRKLI</sequence>
<dbReference type="GO" id="GO:0160140">
    <property type="term" value="F:23S rRNA pseudouridine(1911/1915/1917) synthase activity"/>
    <property type="evidence" value="ECO:0007669"/>
    <property type="project" value="UniProtKB-EC"/>
</dbReference>
<dbReference type="SUPFAM" id="SSF55120">
    <property type="entry name" value="Pseudouridine synthase"/>
    <property type="match status" value="1"/>
</dbReference>
<dbReference type="InterPro" id="IPR006224">
    <property type="entry name" value="PsdUridine_synth_RluA-like_CS"/>
</dbReference>
<dbReference type="InterPro" id="IPR006225">
    <property type="entry name" value="PsdUridine_synth_RluC/D"/>
</dbReference>
<dbReference type="Gene3D" id="3.30.2350.10">
    <property type="entry name" value="Pseudouridine synthase"/>
    <property type="match status" value="1"/>
</dbReference>
<evidence type="ECO:0000256" key="1">
    <source>
        <dbReference type="ARBA" id="ARBA00000073"/>
    </source>
</evidence>
<dbReference type="EMBL" id="JAGGKS010000004">
    <property type="protein sequence ID" value="MBP1925691.1"/>
    <property type="molecule type" value="Genomic_DNA"/>
</dbReference>
<accession>A0ABS4GDB5</accession>
<evidence type="ECO:0000259" key="5">
    <source>
        <dbReference type="Pfam" id="PF00849"/>
    </source>
</evidence>
<evidence type="ECO:0000256" key="4">
    <source>
        <dbReference type="RuleBase" id="RU362028"/>
    </source>
</evidence>
<evidence type="ECO:0000256" key="3">
    <source>
        <dbReference type="ARBA" id="ARBA00023235"/>
    </source>
</evidence>
<reference evidence="6 7" key="1">
    <citation type="submission" date="2021-03" db="EMBL/GenBank/DDBJ databases">
        <title>Genomic Encyclopedia of Type Strains, Phase IV (KMG-IV): sequencing the most valuable type-strain genomes for metagenomic binning, comparative biology and taxonomic classification.</title>
        <authorList>
            <person name="Goeker M."/>
        </authorList>
    </citation>
    <scope>NUCLEOTIDE SEQUENCE [LARGE SCALE GENOMIC DNA]</scope>
    <source>
        <strain evidence="6 7">DSM 24004</strain>
    </source>
</reference>
<dbReference type="RefSeq" id="WP_209511438.1">
    <property type="nucleotide sequence ID" value="NZ_JAGGKS010000004.1"/>
</dbReference>
<name>A0ABS4GDB5_9FIRM</name>
<dbReference type="Pfam" id="PF00849">
    <property type="entry name" value="PseudoU_synth_2"/>
    <property type="match status" value="1"/>
</dbReference>
<proteinExistence type="inferred from homology"/>
<keyword evidence="3 4" id="KW-0413">Isomerase</keyword>
<dbReference type="InterPro" id="IPR006145">
    <property type="entry name" value="PsdUridine_synth_RsuA/RluA"/>
</dbReference>